<keyword evidence="3" id="KW-1185">Reference proteome</keyword>
<dbReference type="CDD" id="cd07983">
    <property type="entry name" value="LPLAT_DUF374-like"/>
    <property type="match status" value="1"/>
</dbReference>
<evidence type="ECO:0000259" key="1">
    <source>
        <dbReference type="Pfam" id="PF04028"/>
    </source>
</evidence>
<feature type="domain" description="DUF374" evidence="1">
    <location>
        <begin position="91"/>
        <end position="150"/>
    </location>
</feature>
<sequence length="237" mass="25496">MSESRQHQQKTGRTPLSPRQRLLIAVAAPVLRLLARALLGTCRLASVRGVHHLDALIESQRSALLCCWHQRLPYCVGWLLSARSRGLVPGFLVSPSRDGELIAAVVGGLGASVIRGSANRTGARAFRDMYATLKAGVSPIIAADGPHGPASHAKPGTPMLAQMTKAPMLPVSFAADRYWQLKSWDRMIIPKPFARVWMVIGEPLVCERGDTPDAVATTLGERLDAITAEADAHCAGR</sequence>
<dbReference type="eggNOG" id="COG2121">
    <property type="taxonomic scope" value="Bacteria"/>
</dbReference>
<evidence type="ECO:0000313" key="2">
    <source>
        <dbReference type="EMBL" id="KEZ76466.1"/>
    </source>
</evidence>
<dbReference type="STRING" id="1304275.C41B8_14900"/>
<proteinExistence type="predicted"/>
<dbReference type="AlphaFoldDB" id="A0A084IID2"/>
<organism evidence="2 3">
    <name type="scientific">Salinisphaera hydrothermalis (strain C41B8)</name>
    <dbReference type="NCBI Taxonomy" id="1304275"/>
    <lineage>
        <taxon>Bacteria</taxon>
        <taxon>Pseudomonadati</taxon>
        <taxon>Pseudomonadota</taxon>
        <taxon>Gammaproteobacteria</taxon>
        <taxon>Salinisphaerales</taxon>
        <taxon>Salinisphaeraceae</taxon>
        <taxon>Salinisphaera</taxon>
    </lineage>
</organism>
<dbReference type="Pfam" id="PF04028">
    <property type="entry name" value="DUF374"/>
    <property type="match status" value="1"/>
</dbReference>
<accession>A0A084IID2</accession>
<evidence type="ECO:0000313" key="3">
    <source>
        <dbReference type="Proteomes" id="UP000028302"/>
    </source>
</evidence>
<dbReference type="EMBL" id="APNK01000029">
    <property type="protein sequence ID" value="KEZ76466.1"/>
    <property type="molecule type" value="Genomic_DNA"/>
</dbReference>
<name>A0A084IID2_SALHC</name>
<dbReference type="Proteomes" id="UP000028302">
    <property type="component" value="Unassembled WGS sequence"/>
</dbReference>
<comment type="caution">
    <text evidence="2">The sequence shown here is derived from an EMBL/GenBank/DDBJ whole genome shotgun (WGS) entry which is preliminary data.</text>
</comment>
<reference evidence="2 3" key="1">
    <citation type="submission" date="2013-03" db="EMBL/GenBank/DDBJ databases">
        <title>Salinisphaera hydrothermalis C41B8 Genome Sequencing.</title>
        <authorList>
            <person name="Li C."/>
            <person name="Lai Q."/>
            <person name="Shao Z."/>
        </authorList>
    </citation>
    <scope>NUCLEOTIDE SEQUENCE [LARGE SCALE GENOMIC DNA]</scope>
    <source>
        <strain evidence="2 3">C41B8</strain>
    </source>
</reference>
<dbReference type="RefSeq" id="WP_051883611.1">
    <property type="nucleotide sequence ID" value="NZ_APNK01000029.1"/>
</dbReference>
<dbReference type="InterPro" id="IPR007172">
    <property type="entry name" value="DUF374"/>
</dbReference>
<protein>
    <recommendedName>
        <fullName evidence="1">DUF374 domain-containing protein</fullName>
    </recommendedName>
</protein>
<gene>
    <name evidence="2" type="ORF">C41B8_14900</name>
</gene>